<dbReference type="InterPro" id="IPR005629">
    <property type="entry name" value="Skn1/Kre6/Sbg1"/>
</dbReference>
<feature type="compositionally biased region" description="Polar residues" evidence="9">
    <location>
        <begin position="24"/>
        <end position="38"/>
    </location>
</feature>
<evidence type="ECO:0000256" key="10">
    <source>
        <dbReference type="SAM" id="Phobius"/>
    </source>
</evidence>
<dbReference type="OrthoDB" id="412647at2759"/>
<dbReference type="CDD" id="cd02180">
    <property type="entry name" value="GH16_fungal_KRE6_glucanase"/>
    <property type="match status" value="1"/>
</dbReference>
<evidence type="ECO:0000313" key="12">
    <source>
        <dbReference type="EMBL" id="EPQ29565.1"/>
    </source>
</evidence>
<evidence type="ECO:0000256" key="7">
    <source>
        <dbReference type="ARBA" id="ARBA00023180"/>
    </source>
</evidence>
<evidence type="ECO:0000259" key="11">
    <source>
        <dbReference type="PROSITE" id="PS51762"/>
    </source>
</evidence>
<evidence type="ECO:0000256" key="8">
    <source>
        <dbReference type="ARBA" id="ARBA00023316"/>
    </source>
</evidence>
<evidence type="ECO:0000313" key="13">
    <source>
        <dbReference type="Proteomes" id="UP000053664"/>
    </source>
</evidence>
<dbReference type="HOGENOM" id="CLU_010811_3_1_1"/>
<dbReference type="AlphaFoldDB" id="A0A061HC17"/>
<feature type="region of interest" description="Disordered" evidence="9">
    <location>
        <begin position="1"/>
        <end position="97"/>
    </location>
</feature>
<dbReference type="PROSITE" id="PS51762">
    <property type="entry name" value="GH16_2"/>
    <property type="match status" value="1"/>
</dbReference>
<evidence type="ECO:0000256" key="6">
    <source>
        <dbReference type="ARBA" id="ARBA00023136"/>
    </source>
</evidence>
<dbReference type="GO" id="GO:0031505">
    <property type="term" value="P:fungal-type cell wall organization"/>
    <property type="evidence" value="ECO:0007669"/>
    <property type="project" value="UniProtKB-ARBA"/>
</dbReference>
<organism evidence="12 13">
    <name type="scientific">Pseudozyma flocculosa PF-1</name>
    <dbReference type="NCBI Taxonomy" id="1277687"/>
    <lineage>
        <taxon>Eukaryota</taxon>
        <taxon>Fungi</taxon>
        <taxon>Dikarya</taxon>
        <taxon>Basidiomycota</taxon>
        <taxon>Ustilaginomycotina</taxon>
        <taxon>Ustilaginomycetes</taxon>
        <taxon>Ustilaginales</taxon>
        <taxon>Ustilaginaceae</taxon>
        <taxon>Pseudozyma</taxon>
    </lineage>
</organism>
<feature type="domain" description="GH16" evidence="11">
    <location>
        <begin position="195"/>
        <end position="585"/>
    </location>
</feature>
<dbReference type="InterPro" id="IPR013320">
    <property type="entry name" value="ConA-like_dom_sf"/>
</dbReference>
<dbReference type="KEGG" id="pfp:PFL1_02784"/>
<gene>
    <name evidence="12" type="ORF">PFL1_02784</name>
</gene>
<dbReference type="PANTHER" id="PTHR31361:SF1">
    <property type="entry name" value="BETA-GLUCAN SYNTHESIS-ASSOCIATED PROTEIN KRE6-RELATED"/>
    <property type="match status" value="1"/>
</dbReference>
<keyword evidence="5 10" id="KW-1133">Transmembrane helix</keyword>
<dbReference type="eggNOG" id="ENOG502QR13">
    <property type="taxonomic scope" value="Eukaryota"/>
</dbReference>
<keyword evidence="8" id="KW-0961">Cell wall biogenesis/degradation</keyword>
<keyword evidence="3 10" id="KW-0812">Transmembrane</keyword>
<comment type="similarity">
    <text evidence="2">Belongs to the SKN1/KRE6 family.</text>
</comment>
<accession>A0A061HC17</accession>
<evidence type="ECO:0000256" key="3">
    <source>
        <dbReference type="ARBA" id="ARBA00022692"/>
    </source>
</evidence>
<sequence length="639" mass="69095">MLPSDPDAPTRKQPLSIPGPNYQPVPTDQSPLSNTVSLPSAAGSMVQPGAQPLAGNGGQGSGVGPPLSLPGPRATPSNAHSTSSGTTSSRSHLEKQNPGLMIYRSYGDYVVDPEDDDWLHDPKAADRRHRCCGFADTRGCINLLTLSLLAMGLLALFAGYPVISFLERDVLSNKGGFGLGGTNASGQVPLLPINRDLVDPDTPQEARTRMTVDGKKKMVLVFSDEFNQDGRSFYPGDDPFWQAVDLHYWSTGNYEWYSPEAVTTAGGALQITLSEAQTNNLNFRSGMLQTWNQFCFTGGYIEVSMVLPGAPDASGLWPAAWTMGNLGRAGYGATNDGMWPYTYDSCDVGTLKNQTYPTGGPIAAETTGVWVKENGPGVSYLPGQRLSRCTCDGEDHPGPKHPDGSYVGRSAPEIDIIEATASSQAGGKGHASMSAQLAPFDAYYYMKNTTADAVVYDNAAQGQLNSYHGGVYQEAASGIATVKSEAYNETNGQFDTYGFEYKPGSDQDSYITWTLGGDPVWTLHPSAIGPNPQMEIGQRLIPVEPMYIILNLGISSGFTVVQWDRLKFPATMLVDYVRVWQVEGEENVGCDPPDFPTADYIQRHSEAYWNPNLTTWTEPRPRGGYASTFPRNSMLTKCD</sequence>
<dbReference type="SUPFAM" id="SSF49899">
    <property type="entry name" value="Concanavalin A-like lectins/glucanases"/>
    <property type="match status" value="1"/>
</dbReference>
<comment type="subcellular location">
    <subcellularLocation>
        <location evidence="1">Membrane</location>
        <topology evidence="1">Single-pass type II membrane protein</topology>
    </subcellularLocation>
</comment>
<reference evidence="12 13" key="1">
    <citation type="journal article" date="2013" name="Plant Cell">
        <title>The transition from a phytopathogenic smut ancestor to an anamorphic biocontrol agent deciphered by comparative whole-genome analysis.</title>
        <authorList>
            <person name="Lefebvre F."/>
            <person name="Joly D.L."/>
            <person name="Labbe C."/>
            <person name="Teichmann B."/>
            <person name="Linning R."/>
            <person name="Belzile F."/>
            <person name="Bakkeren G."/>
            <person name="Belanger R.R."/>
        </authorList>
    </citation>
    <scope>NUCLEOTIDE SEQUENCE [LARGE SCALE GENOMIC DNA]</scope>
    <source>
        <strain evidence="12 13">PF-1</strain>
    </source>
</reference>
<proteinExistence type="inferred from homology"/>
<evidence type="ECO:0000256" key="2">
    <source>
        <dbReference type="ARBA" id="ARBA00010962"/>
    </source>
</evidence>
<keyword evidence="6 10" id="KW-0472">Membrane</keyword>
<dbReference type="InterPro" id="IPR000757">
    <property type="entry name" value="Beta-glucanase-like"/>
</dbReference>
<evidence type="ECO:0000256" key="9">
    <source>
        <dbReference type="SAM" id="MobiDB-lite"/>
    </source>
</evidence>
<dbReference type="GeneID" id="19316899"/>
<dbReference type="GO" id="GO:0005789">
    <property type="term" value="C:endoplasmic reticulum membrane"/>
    <property type="evidence" value="ECO:0007669"/>
    <property type="project" value="TreeGrafter"/>
</dbReference>
<protein>
    <recommendedName>
        <fullName evidence="11">GH16 domain-containing protein</fullName>
    </recommendedName>
</protein>
<dbReference type="GO" id="GO:0005886">
    <property type="term" value="C:plasma membrane"/>
    <property type="evidence" value="ECO:0007669"/>
    <property type="project" value="TreeGrafter"/>
</dbReference>
<evidence type="ECO:0000256" key="4">
    <source>
        <dbReference type="ARBA" id="ARBA00022968"/>
    </source>
</evidence>
<keyword evidence="7" id="KW-0325">Glycoprotein</keyword>
<dbReference type="Pfam" id="PF03935">
    <property type="entry name" value="SKN1_KRE6_Sbg1"/>
    <property type="match status" value="1"/>
</dbReference>
<dbReference type="RefSeq" id="XP_007878490.1">
    <property type="nucleotide sequence ID" value="XM_007880299.1"/>
</dbReference>
<dbReference type="Gene3D" id="2.60.120.200">
    <property type="match status" value="2"/>
</dbReference>
<dbReference type="GO" id="GO:0006078">
    <property type="term" value="P:(1-&gt;6)-beta-D-glucan biosynthetic process"/>
    <property type="evidence" value="ECO:0007669"/>
    <property type="project" value="TreeGrafter"/>
</dbReference>
<evidence type="ECO:0000256" key="5">
    <source>
        <dbReference type="ARBA" id="ARBA00022989"/>
    </source>
</evidence>
<dbReference type="GO" id="GO:0015926">
    <property type="term" value="F:glucosidase activity"/>
    <property type="evidence" value="ECO:0007669"/>
    <property type="project" value="TreeGrafter"/>
</dbReference>
<dbReference type="Proteomes" id="UP000053664">
    <property type="component" value="Unassembled WGS sequence"/>
</dbReference>
<evidence type="ECO:0000256" key="1">
    <source>
        <dbReference type="ARBA" id="ARBA00004606"/>
    </source>
</evidence>
<keyword evidence="4" id="KW-0735">Signal-anchor</keyword>
<dbReference type="FunFam" id="2.60.120.200:FF:000135">
    <property type="entry name" value="Related to KRE6-glucan synthase subunit"/>
    <property type="match status" value="1"/>
</dbReference>
<dbReference type="FunFam" id="2.60.120.200:FF:000140">
    <property type="entry name" value="Beta-glucan synthesis-associated protein"/>
    <property type="match status" value="1"/>
</dbReference>
<feature type="compositionally biased region" description="Low complexity" evidence="9">
    <location>
        <begin position="81"/>
        <end position="90"/>
    </location>
</feature>
<feature type="transmembrane region" description="Helical" evidence="10">
    <location>
        <begin position="143"/>
        <end position="163"/>
    </location>
</feature>
<name>A0A061HC17_9BASI</name>
<dbReference type="EMBL" id="KE361630">
    <property type="protein sequence ID" value="EPQ29565.1"/>
    <property type="molecule type" value="Genomic_DNA"/>
</dbReference>
<dbReference type="PANTHER" id="PTHR31361">
    <property type="entry name" value="BETA-GLUCAN SYNTHESIS-ASSOCIATED PROTEIN KRE6-RELATED"/>
    <property type="match status" value="1"/>
</dbReference>